<organism evidence="1 2">
    <name type="scientific">Chloroflexus aggregans (strain MD-66 / DSM 9485)</name>
    <dbReference type="NCBI Taxonomy" id="326427"/>
    <lineage>
        <taxon>Bacteria</taxon>
        <taxon>Bacillati</taxon>
        <taxon>Chloroflexota</taxon>
        <taxon>Chloroflexia</taxon>
        <taxon>Chloroflexales</taxon>
        <taxon>Chloroflexineae</taxon>
        <taxon>Chloroflexaceae</taxon>
        <taxon>Chloroflexus</taxon>
    </lineage>
</organism>
<dbReference type="eggNOG" id="COG1595">
    <property type="taxonomic scope" value="Bacteria"/>
</dbReference>
<evidence type="ECO:0000313" key="1">
    <source>
        <dbReference type="EMBL" id="ACL23975.1"/>
    </source>
</evidence>
<dbReference type="STRING" id="326427.Cagg_1061"/>
<protein>
    <submittedName>
        <fullName evidence="1">Uncharacterized protein</fullName>
    </submittedName>
</protein>
<dbReference type="AlphaFoldDB" id="B8G718"/>
<proteinExistence type="predicted"/>
<dbReference type="EMBL" id="CP001337">
    <property type="protein sequence ID" value="ACL23975.1"/>
    <property type="molecule type" value="Genomic_DNA"/>
</dbReference>
<sequence length="137" mass="16436">MTIPSHHDSITDLQQRDLRTVNSIYFLLEQTTYHADRDLPLAVWLSRLARNQVVSVRHLTRRNTPHENVYSKRDDTTTAILARHQWECEHVQHVLDTLANHYRRRLWPHFGHTLPSEATAQYTWVLSLRSRRFFNKR</sequence>
<reference evidence="1" key="1">
    <citation type="submission" date="2008-12" db="EMBL/GenBank/DDBJ databases">
        <title>Complete sequence of Chloroflexus aggregans DSM 9485.</title>
        <authorList>
            <consortium name="US DOE Joint Genome Institute"/>
            <person name="Lucas S."/>
            <person name="Copeland A."/>
            <person name="Lapidus A."/>
            <person name="Glavina del Rio T."/>
            <person name="Dalin E."/>
            <person name="Tice H."/>
            <person name="Pitluck S."/>
            <person name="Foster B."/>
            <person name="Larimer F."/>
            <person name="Land M."/>
            <person name="Hauser L."/>
            <person name="Kyrpides N."/>
            <person name="Mikhailova N."/>
            <person name="Bryant D."/>
            <person name="Richardson P."/>
        </authorList>
    </citation>
    <scope>NUCLEOTIDE SEQUENCE</scope>
    <source>
        <strain evidence="1">DSM 9485</strain>
    </source>
</reference>
<dbReference type="HOGENOM" id="CLU_1861627_0_0_0"/>
<accession>B8G718</accession>
<dbReference type="Proteomes" id="UP000002508">
    <property type="component" value="Chromosome"/>
</dbReference>
<dbReference type="KEGG" id="cag:Cagg_1061"/>
<gene>
    <name evidence="1" type="ordered locus">Cagg_1061</name>
</gene>
<keyword evidence="2" id="KW-1185">Reference proteome</keyword>
<name>B8G718_CHLAD</name>
<evidence type="ECO:0000313" key="2">
    <source>
        <dbReference type="Proteomes" id="UP000002508"/>
    </source>
</evidence>